<reference evidence="1 2" key="1">
    <citation type="submission" date="2018-06" db="EMBL/GenBank/DDBJ databases">
        <title>Comparative genomics reveals the genomic features of Rhizophagus irregularis, R. cerebriforme, R. diaphanum and Gigaspora rosea, and their symbiotic lifestyle signature.</title>
        <authorList>
            <person name="Morin E."/>
            <person name="San Clemente H."/>
            <person name="Chen E.C.H."/>
            <person name="De La Providencia I."/>
            <person name="Hainaut M."/>
            <person name="Kuo A."/>
            <person name="Kohler A."/>
            <person name="Murat C."/>
            <person name="Tang N."/>
            <person name="Roy S."/>
            <person name="Loubradou J."/>
            <person name="Henrissat B."/>
            <person name="Grigoriev I.V."/>
            <person name="Corradi N."/>
            <person name="Roux C."/>
            <person name="Martin F.M."/>
        </authorList>
    </citation>
    <scope>NUCLEOTIDE SEQUENCE [LARGE SCALE GENOMIC DNA]</scope>
    <source>
        <strain evidence="1 2">DAOM 194757</strain>
    </source>
</reference>
<proteinExistence type="predicted"/>
<accession>A0A397TV77</accession>
<organism evidence="1 2">
    <name type="scientific">Gigaspora rosea</name>
    <dbReference type="NCBI Taxonomy" id="44941"/>
    <lineage>
        <taxon>Eukaryota</taxon>
        <taxon>Fungi</taxon>
        <taxon>Fungi incertae sedis</taxon>
        <taxon>Mucoromycota</taxon>
        <taxon>Glomeromycotina</taxon>
        <taxon>Glomeromycetes</taxon>
        <taxon>Diversisporales</taxon>
        <taxon>Gigasporaceae</taxon>
        <taxon>Gigaspora</taxon>
    </lineage>
</organism>
<name>A0A397TV77_9GLOM</name>
<protein>
    <submittedName>
        <fullName evidence="1">Uncharacterized protein</fullName>
    </submittedName>
</protein>
<keyword evidence="2" id="KW-1185">Reference proteome</keyword>
<dbReference type="EMBL" id="QKWP01003910">
    <property type="protein sequence ID" value="RIB00597.1"/>
    <property type="molecule type" value="Genomic_DNA"/>
</dbReference>
<evidence type="ECO:0000313" key="2">
    <source>
        <dbReference type="Proteomes" id="UP000266673"/>
    </source>
</evidence>
<evidence type="ECO:0000313" key="1">
    <source>
        <dbReference type="EMBL" id="RIB00597.1"/>
    </source>
</evidence>
<dbReference type="Proteomes" id="UP000266673">
    <property type="component" value="Unassembled WGS sequence"/>
</dbReference>
<dbReference type="AlphaFoldDB" id="A0A397TV77"/>
<comment type="caution">
    <text evidence="1">The sequence shown here is derived from an EMBL/GenBank/DDBJ whole genome shotgun (WGS) entry which is preliminary data.</text>
</comment>
<sequence length="51" mass="5927">MRVSTNDEIKELNEADRNCLKYSKIGIVPKEAVIASKKKDWSFQDPQKYPN</sequence>
<gene>
    <name evidence="1" type="ORF">C2G38_2256604</name>
</gene>